<evidence type="ECO:0000313" key="3">
    <source>
        <dbReference type="Proteomes" id="UP000775129"/>
    </source>
</evidence>
<gene>
    <name evidence="2" type="ORF">K8W24_07415</name>
</gene>
<evidence type="ECO:0000313" key="2">
    <source>
        <dbReference type="EMBL" id="HJF49613.1"/>
    </source>
</evidence>
<feature type="transmembrane region" description="Helical" evidence="1">
    <location>
        <begin position="106"/>
        <end position="126"/>
    </location>
</feature>
<proteinExistence type="predicted"/>
<reference evidence="2" key="1">
    <citation type="journal article" date="2021" name="PeerJ">
        <title>Extensive microbial diversity within the chicken gut microbiome revealed by metagenomics and culture.</title>
        <authorList>
            <person name="Gilroy R."/>
            <person name="Ravi A."/>
            <person name="Getino M."/>
            <person name="Pursley I."/>
            <person name="Horton D.L."/>
            <person name="Alikhan N.F."/>
            <person name="Baker D."/>
            <person name="Gharbi K."/>
            <person name="Hall N."/>
            <person name="Watson M."/>
            <person name="Adriaenssens E.M."/>
            <person name="Foster-Nyarko E."/>
            <person name="Jarju S."/>
            <person name="Secka A."/>
            <person name="Antonio M."/>
            <person name="Oren A."/>
            <person name="Chaudhuri R.R."/>
            <person name="La Ragione R."/>
            <person name="Hildebrand F."/>
            <person name="Pallen M.J."/>
        </authorList>
    </citation>
    <scope>NUCLEOTIDE SEQUENCE</scope>
    <source>
        <strain evidence="2">1647</strain>
    </source>
</reference>
<dbReference type="Proteomes" id="UP000775129">
    <property type="component" value="Unassembled WGS sequence"/>
</dbReference>
<dbReference type="AlphaFoldDB" id="A0A921KQK7"/>
<name>A0A921KQK7_9MICO</name>
<accession>A0A921KQK7</accession>
<feature type="transmembrane region" description="Helical" evidence="1">
    <location>
        <begin position="14"/>
        <end position="34"/>
    </location>
</feature>
<keyword evidence="1" id="KW-0472">Membrane</keyword>
<evidence type="ECO:0000256" key="1">
    <source>
        <dbReference type="SAM" id="Phobius"/>
    </source>
</evidence>
<feature type="transmembrane region" description="Helical" evidence="1">
    <location>
        <begin position="40"/>
        <end position="63"/>
    </location>
</feature>
<organism evidence="2 3">
    <name type="scientific">Brachybacterium paraconglomeratum</name>
    <dbReference type="NCBI Taxonomy" id="173362"/>
    <lineage>
        <taxon>Bacteria</taxon>
        <taxon>Bacillati</taxon>
        <taxon>Actinomycetota</taxon>
        <taxon>Actinomycetes</taxon>
        <taxon>Micrococcales</taxon>
        <taxon>Dermabacteraceae</taxon>
        <taxon>Brachybacterium</taxon>
    </lineage>
</organism>
<keyword evidence="1" id="KW-1133">Transmembrane helix</keyword>
<comment type="caution">
    <text evidence="2">The sequence shown here is derived from an EMBL/GenBank/DDBJ whole genome shotgun (WGS) entry which is preliminary data.</text>
</comment>
<protein>
    <submittedName>
        <fullName evidence="2">Uncharacterized protein</fullName>
    </submittedName>
</protein>
<reference evidence="2" key="2">
    <citation type="submission" date="2021-09" db="EMBL/GenBank/DDBJ databases">
        <authorList>
            <person name="Gilroy R."/>
        </authorList>
    </citation>
    <scope>NUCLEOTIDE SEQUENCE</scope>
    <source>
        <strain evidence="2">1647</strain>
    </source>
</reference>
<feature type="transmembrane region" description="Helical" evidence="1">
    <location>
        <begin position="75"/>
        <end position="100"/>
    </location>
</feature>
<sequence>MTASTSRRTANRAFALRTVAAWILYAVGLGIAVAVDGTGFPAWIPALLVIPAVILLALANIGMYRSGDEFQQRKIAEAVMVAFVVSTGLILAVGVLQFFLIPDLNWIFAFSILMVSWAAGTVVSAVRYR</sequence>
<dbReference type="EMBL" id="DYWO01000219">
    <property type="protein sequence ID" value="HJF49613.1"/>
    <property type="molecule type" value="Genomic_DNA"/>
</dbReference>
<keyword evidence="1" id="KW-0812">Transmembrane</keyword>